<gene>
    <name evidence="2" type="ORF">E1A91_A02G144100v1</name>
</gene>
<organism evidence="2 3">
    <name type="scientific">Gossypium mustelinum</name>
    <name type="common">Cotton</name>
    <name type="synonym">Gossypium caicoense</name>
    <dbReference type="NCBI Taxonomy" id="34275"/>
    <lineage>
        <taxon>Eukaryota</taxon>
        <taxon>Viridiplantae</taxon>
        <taxon>Streptophyta</taxon>
        <taxon>Embryophyta</taxon>
        <taxon>Tracheophyta</taxon>
        <taxon>Spermatophyta</taxon>
        <taxon>Magnoliopsida</taxon>
        <taxon>eudicotyledons</taxon>
        <taxon>Gunneridae</taxon>
        <taxon>Pentapetalae</taxon>
        <taxon>rosids</taxon>
        <taxon>malvids</taxon>
        <taxon>Malvales</taxon>
        <taxon>Malvaceae</taxon>
        <taxon>Malvoideae</taxon>
        <taxon>Gossypium</taxon>
    </lineage>
</organism>
<keyword evidence="1" id="KW-0732">Signal</keyword>
<evidence type="ECO:0000313" key="2">
    <source>
        <dbReference type="EMBL" id="TYJ46817.1"/>
    </source>
</evidence>
<evidence type="ECO:0000256" key="1">
    <source>
        <dbReference type="SAM" id="SignalP"/>
    </source>
</evidence>
<dbReference type="AlphaFoldDB" id="A0A5D3A592"/>
<sequence>MPLLLFWMAMQFQLMITDQPAILWELVVIPKYCRCESQKLSGRGVVGFQCLLTVRL</sequence>
<dbReference type="EMBL" id="CM017637">
    <property type="protein sequence ID" value="TYJ46817.1"/>
    <property type="molecule type" value="Genomic_DNA"/>
</dbReference>
<dbReference type="Proteomes" id="UP000323597">
    <property type="component" value="Chromosome A02"/>
</dbReference>
<name>A0A5D3A592_GOSMU</name>
<keyword evidence="3" id="KW-1185">Reference proteome</keyword>
<proteinExistence type="predicted"/>
<reference evidence="2 3" key="1">
    <citation type="submission" date="2019-07" db="EMBL/GenBank/DDBJ databases">
        <title>WGS assembly of Gossypium mustelinum.</title>
        <authorList>
            <person name="Chen Z.J."/>
            <person name="Sreedasyam A."/>
            <person name="Ando A."/>
            <person name="Song Q."/>
            <person name="De L."/>
            <person name="Hulse-Kemp A."/>
            <person name="Ding M."/>
            <person name="Ye W."/>
            <person name="Kirkbride R."/>
            <person name="Jenkins J."/>
            <person name="Plott C."/>
            <person name="Lovell J."/>
            <person name="Lin Y.-M."/>
            <person name="Vaughn R."/>
            <person name="Liu B."/>
            <person name="Li W."/>
            <person name="Simpson S."/>
            <person name="Scheffler B."/>
            <person name="Saski C."/>
            <person name="Grover C."/>
            <person name="Hu G."/>
            <person name="Conover J."/>
            <person name="Carlson J."/>
            <person name="Shu S."/>
            <person name="Boston L."/>
            <person name="Williams M."/>
            <person name="Peterson D."/>
            <person name="Mcgee K."/>
            <person name="Jones D."/>
            <person name="Wendel J."/>
            <person name="Stelly D."/>
            <person name="Grimwood J."/>
            <person name="Schmutz J."/>
        </authorList>
    </citation>
    <scope>NUCLEOTIDE SEQUENCE [LARGE SCALE GENOMIC DNA]</scope>
    <source>
        <strain evidence="2">1408120.09</strain>
    </source>
</reference>
<accession>A0A5D3A592</accession>
<evidence type="ECO:0000313" key="3">
    <source>
        <dbReference type="Proteomes" id="UP000323597"/>
    </source>
</evidence>
<feature type="signal peptide" evidence="1">
    <location>
        <begin position="1"/>
        <end position="17"/>
    </location>
</feature>
<feature type="chain" id="PRO_5022745690" evidence="1">
    <location>
        <begin position="18"/>
        <end position="56"/>
    </location>
</feature>
<protein>
    <submittedName>
        <fullName evidence="2">Uncharacterized protein</fullName>
    </submittedName>
</protein>